<dbReference type="EMBL" id="JBFAIH010000010">
    <property type="protein sequence ID" value="MEV0364673.1"/>
    <property type="molecule type" value="Genomic_DNA"/>
</dbReference>
<feature type="domain" description="Major facilitator superfamily (MFS) profile" evidence="7">
    <location>
        <begin position="18"/>
        <end position="395"/>
    </location>
</feature>
<feature type="transmembrane region" description="Helical" evidence="6">
    <location>
        <begin position="15"/>
        <end position="36"/>
    </location>
</feature>
<dbReference type="Pfam" id="PF07690">
    <property type="entry name" value="MFS_1"/>
    <property type="match status" value="1"/>
</dbReference>
<dbReference type="Proteomes" id="UP001551658">
    <property type="component" value="Unassembled WGS sequence"/>
</dbReference>
<keyword evidence="5 6" id="KW-0472">Membrane</keyword>
<evidence type="ECO:0000256" key="3">
    <source>
        <dbReference type="ARBA" id="ARBA00022692"/>
    </source>
</evidence>
<dbReference type="InterPro" id="IPR036259">
    <property type="entry name" value="MFS_trans_sf"/>
</dbReference>
<organism evidence="8 9">
    <name type="scientific">Nocardia fusca</name>
    <dbReference type="NCBI Taxonomy" id="941183"/>
    <lineage>
        <taxon>Bacteria</taxon>
        <taxon>Bacillati</taxon>
        <taxon>Actinomycetota</taxon>
        <taxon>Actinomycetes</taxon>
        <taxon>Mycobacteriales</taxon>
        <taxon>Nocardiaceae</taxon>
        <taxon>Nocardia</taxon>
    </lineage>
</organism>
<dbReference type="PANTHER" id="PTHR43124:SF3">
    <property type="entry name" value="CHLORAMPHENICOL EFFLUX PUMP RV0191"/>
    <property type="match status" value="1"/>
</dbReference>
<dbReference type="Gene3D" id="1.20.1250.20">
    <property type="entry name" value="MFS general substrate transporter like domains"/>
    <property type="match status" value="1"/>
</dbReference>
<evidence type="ECO:0000259" key="7">
    <source>
        <dbReference type="PROSITE" id="PS50850"/>
    </source>
</evidence>
<comment type="caution">
    <text evidence="8">The sequence shown here is derived from an EMBL/GenBank/DDBJ whole genome shotgun (WGS) entry which is preliminary data.</text>
</comment>
<protein>
    <submittedName>
        <fullName evidence="8">MFS transporter</fullName>
    </submittedName>
</protein>
<sequence length="414" mass="40788">MSTPRIGRSAASTRLPVLVYVLAAGIFLMGTTEFMIAGLLPEVAADLNVDIGKAGLLVTAFAVGMIIGPPVMALATLRLPTRATLAGALAVFAAGHVVAAVTDSFTVVTASRVVTALATGTFWATGAVVATAVAGPAASARALAVMSGGLSLAVVAGVPLGTFAGQFTGWRGPFWILAVSSVPALVAVLRLAPAASTGERVSVRAEVSTVRPWRVWAVLAAITLAQAGFLGAYSFISPLLTDRAGIAAGLVPLVLVGFGIGALGGTALGGRLGDRWPLPVIAAAVTTTSVLLLVLALSAGHAPMVVVVAVVVVLGASGLGANPVLIAQTLRFAGHGSRLTSSLATAAFNLGTAAGSALAATTLTTGLGVAGPAVLGAAVTATALIPVAVLAARAPAGAPTRHRKDPIREPVGVS</sequence>
<feature type="transmembrane region" description="Helical" evidence="6">
    <location>
        <begin position="280"/>
        <end position="299"/>
    </location>
</feature>
<feature type="transmembrane region" description="Helical" evidence="6">
    <location>
        <begin position="248"/>
        <end position="268"/>
    </location>
</feature>
<dbReference type="InterPro" id="IPR020846">
    <property type="entry name" value="MFS_dom"/>
</dbReference>
<feature type="transmembrane region" description="Helical" evidence="6">
    <location>
        <begin position="84"/>
        <end position="101"/>
    </location>
</feature>
<feature type="transmembrane region" description="Helical" evidence="6">
    <location>
        <begin position="174"/>
        <end position="192"/>
    </location>
</feature>
<feature type="transmembrane region" description="Helical" evidence="6">
    <location>
        <begin position="142"/>
        <end position="162"/>
    </location>
</feature>
<feature type="transmembrane region" description="Helical" evidence="6">
    <location>
        <begin position="305"/>
        <end position="327"/>
    </location>
</feature>
<evidence type="ECO:0000256" key="1">
    <source>
        <dbReference type="ARBA" id="ARBA00004651"/>
    </source>
</evidence>
<dbReference type="SUPFAM" id="SSF103473">
    <property type="entry name" value="MFS general substrate transporter"/>
    <property type="match status" value="1"/>
</dbReference>
<proteinExistence type="predicted"/>
<evidence type="ECO:0000256" key="4">
    <source>
        <dbReference type="ARBA" id="ARBA00022989"/>
    </source>
</evidence>
<feature type="transmembrane region" description="Helical" evidence="6">
    <location>
        <begin position="339"/>
        <end position="361"/>
    </location>
</feature>
<evidence type="ECO:0000313" key="9">
    <source>
        <dbReference type="Proteomes" id="UP001551658"/>
    </source>
</evidence>
<dbReference type="InterPro" id="IPR011701">
    <property type="entry name" value="MFS"/>
</dbReference>
<dbReference type="CDD" id="cd17324">
    <property type="entry name" value="MFS_NepI_like"/>
    <property type="match status" value="1"/>
</dbReference>
<evidence type="ECO:0000256" key="2">
    <source>
        <dbReference type="ARBA" id="ARBA00022475"/>
    </source>
</evidence>
<evidence type="ECO:0000256" key="5">
    <source>
        <dbReference type="ARBA" id="ARBA00023136"/>
    </source>
</evidence>
<keyword evidence="2" id="KW-1003">Cell membrane</keyword>
<accession>A0ABV3FAK5</accession>
<dbReference type="InterPro" id="IPR050189">
    <property type="entry name" value="MFS_Efflux_Transporters"/>
</dbReference>
<evidence type="ECO:0000256" key="6">
    <source>
        <dbReference type="SAM" id="Phobius"/>
    </source>
</evidence>
<name>A0ABV3FAK5_9NOCA</name>
<reference evidence="8 9" key="1">
    <citation type="submission" date="2024-06" db="EMBL/GenBank/DDBJ databases">
        <title>The Natural Products Discovery Center: Release of the First 8490 Sequenced Strains for Exploring Actinobacteria Biosynthetic Diversity.</title>
        <authorList>
            <person name="Kalkreuter E."/>
            <person name="Kautsar S.A."/>
            <person name="Yang D."/>
            <person name="Bader C.D."/>
            <person name="Teijaro C.N."/>
            <person name="Fluegel L."/>
            <person name="Davis C.M."/>
            <person name="Simpson J.R."/>
            <person name="Lauterbach L."/>
            <person name="Steele A.D."/>
            <person name="Gui C."/>
            <person name="Meng S."/>
            <person name="Li G."/>
            <person name="Viehrig K."/>
            <person name="Ye F."/>
            <person name="Su P."/>
            <person name="Kiefer A.F."/>
            <person name="Nichols A."/>
            <person name="Cepeda A.J."/>
            <person name="Yan W."/>
            <person name="Fan B."/>
            <person name="Jiang Y."/>
            <person name="Adhikari A."/>
            <person name="Zheng C.-J."/>
            <person name="Schuster L."/>
            <person name="Cowan T.M."/>
            <person name="Smanski M.J."/>
            <person name="Chevrette M.G."/>
            <person name="De Carvalho L.P.S."/>
            <person name="Shen B."/>
        </authorList>
    </citation>
    <scope>NUCLEOTIDE SEQUENCE [LARGE SCALE GENOMIC DNA]</scope>
    <source>
        <strain evidence="8 9">NPDC050671</strain>
    </source>
</reference>
<dbReference type="RefSeq" id="WP_357980004.1">
    <property type="nucleotide sequence ID" value="NZ_JBFAIH010000010.1"/>
</dbReference>
<keyword evidence="3 6" id="KW-0812">Transmembrane</keyword>
<comment type="subcellular location">
    <subcellularLocation>
        <location evidence="1">Cell membrane</location>
        <topology evidence="1">Multi-pass membrane protein</topology>
    </subcellularLocation>
</comment>
<dbReference type="PROSITE" id="PS50850">
    <property type="entry name" value="MFS"/>
    <property type="match status" value="1"/>
</dbReference>
<dbReference type="PANTHER" id="PTHR43124">
    <property type="entry name" value="PURINE EFFLUX PUMP PBUE"/>
    <property type="match status" value="1"/>
</dbReference>
<feature type="transmembrane region" description="Helical" evidence="6">
    <location>
        <begin position="373"/>
        <end position="394"/>
    </location>
</feature>
<keyword evidence="9" id="KW-1185">Reference proteome</keyword>
<gene>
    <name evidence="8" type="ORF">AB0H72_18440</name>
</gene>
<evidence type="ECO:0000313" key="8">
    <source>
        <dbReference type="EMBL" id="MEV0364673.1"/>
    </source>
</evidence>
<feature type="transmembrane region" description="Helical" evidence="6">
    <location>
        <begin position="113"/>
        <end position="135"/>
    </location>
</feature>
<feature type="transmembrane region" description="Helical" evidence="6">
    <location>
        <begin position="56"/>
        <end position="77"/>
    </location>
</feature>
<feature type="transmembrane region" description="Helical" evidence="6">
    <location>
        <begin position="213"/>
        <end position="236"/>
    </location>
</feature>
<keyword evidence="4 6" id="KW-1133">Transmembrane helix</keyword>